<dbReference type="CDD" id="cd06261">
    <property type="entry name" value="TM_PBP2"/>
    <property type="match status" value="2"/>
</dbReference>
<dbReference type="EMBL" id="JAOWLA010000007">
    <property type="protein sequence ID" value="MCV2864962.1"/>
    <property type="molecule type" value="Genomic_DNA"/>
</dbReference>
<accession>A0ABT2Z1E9</accession>
<protein>
    <submittedName>
        <fullName evidence="7">2-aminoethylphosphonate ABC transporter permease subunit</fullName>
    </submittedName>
</protein>
<dbReference type="SUPFAM" id="SSF161098">
    <property type="entry name" value="MetI-like"/>
    <property type="match status" value="2"/>
</dbReference>
<dbReference type="Pfam" id="PF00528">
    <property type="entry name" value="BPD_transp_1"/>
    <property type="match status" value="1"/>
</dbReference>
<keyword evidence="2 5" id="KW-0812">Transmembrane</keyword>
<feature type="domain" description="ABC transmembrane type-1" evidence="6">
    <location>
        <begin position="457"/>
        <end position="652"/>
    </location>
</feature>
<feature type="transmembrane region" description="Helical" evidence="5">
    <location>
        <begin position="529"/>
        <end position="555"/>
    </location>
</feature>
<dbReference type="PROSITE" id="PS50928">
    <property type="entry name" value="ABC_TM1"/>
    <property type="match status" value="2"/>
</dbReference>
<evidence type="ECO:0000256" key="5">
    <source>
        <dbReference type="RuleBase" id="RU363032"/>
    </source>
</evidence>
<evidence type="ECO:0000256" key="4">
    <source>
        <dbReference type="ARBA" id="ARBA00023136"/>
    </source>
</evidence>
<feature type="transmembrane region" description="Helical" evidence="5">
    <location>
        <begin position="217"/>
        <end position="239"/>
    </location>
</feature>
<comment type="similarity">
    <text evidence="5">Belongs to the binding-protein-dependent transport system permease family.</text>
</comment>
<evidence type="ECO:0000313" key="8">
    <source>
        <dbReference type="Proteomes" id="UP001652503"/>
    </source>
</evidence>
<dbReference type="RefSeq" id="WP_263721481.1">
    <property type="nucleotide sequence ID" value="NZ_JAOWLA010000007.1"/>
</dbReference>
<comment type="caution">
    <text evidence="7">The sequence shown here is derived from an EMBL/GenBank/DDBJ whole genome shotgun (WGS) entry which is preliminary data.</text>
</comment>
<evidence type="ECO:0000259" key="6">
    <source>
        <dbReference type="PROSITE" id="PS50928"/>
    </source>
</evidence>
<feature type="transmembrane region" description="Helical" evidence="5">
    <location>
        <begin position="301"/>
        <end position="325"/>
    </location>
</feature>
<keyword evidence="8" id="KW-1185">Reference proteome</keyword>
<feature type="transmembrane region" description="Helical" evidence="5">
    <location>
        <begin position="406"/>
        <end position="433"/>
    </location>
</feature>
<dbReference type="InterPro" id="IPR000515">
    <property type="entry name" value="MetI-like"/>
</dbReference>
<dbReference type="PANTHER" id="PTHR43496:SF1">
    <property type="entry name" value="POLYGALACTURONAN_RHAMNOGALACTURONAN TRANSPORT SYSTEM PERMEASE PROTEIN YTEP"/>
    <property type="match status" value="1"/>
</dbReference>
<feature type="transmembrane region" description="Helical" evidence="5">
    <location>
        <begin position="26"/>
        <end position="47"/>
    </location>
</feature>
<keyword evidence="3 5" id="KW-1133">Transmembrane helix</keyword>
<dbReference type="Proteomes" id="UP001652503">
    <property type="component" value="Unassembled WGS sequence"/>
</dbReference>
<feature type="transmembrane region" description="Helical" evidence="5">
    <location>
        <begin position="463"/>
        <end position="482"/>
    </location>
</feature>
<keyword evidence="5" id="KW-0813">Transport</keyword>
<keyword evidence="4 5" id="KW-0472">Membrane</keyword>
<evidence type="ECO:0000256" key="2">
    <source>
        <dbReference type="ARBA" id="ARBA00022692"/>
    </source>
</evidence>
<feature type="transmembrane region" description="Helical" evidence="5">
    <location>
        <begin position="357"/>
        <end position="375"/>
    </location>
</feature>
<organism evidence="7 8">
    <name type="scientific">Albidovulum sediminicola</name>
    <dbReference type="NCBI Taxonomy" id="2984331"/>
    <lineage>
        <taxon>Bacteria</taxon>
        <taxon>Pseudomonadati</taxon>
        <taxon>Pseudomonadota</taxon>
        <taxon>Alphaproteobacteria</taxon>
        <taxon>Rhodobacterales</taxon>
        <taxon>Paracoccaceae</taxon>
        <taxon>Albidovulum</taxon>
    </lineage>
</organism>
<reference evidence="7 8" key="1">
    <citation type="submission" date="2022-10" db="EMBL/GenBank/DDBJ databases">
        <title>Defluviimonas sp. nov., isolated from ocean surface water.</title>
        <authorList>
            <person name="He W."/>
            <person name="Wang L."/>
            <person name="Zhang D.-F."/>
        </authorList>
    </citation>
    <scope>NUCLEOTIDE SEQUENCE [LARGE SCALE GENOMIC DNA]</scope>
    <source>
        <strain evidence="7 8">WL0075</strain>
    </source>
</reference>
<name>A0ABT2Z1E9_9RHOB</name>
<feature type="transmembrane region" description="Helical" evidence="5">
    <location>
        <begin position="259"/>
        <end position="281"/>
    </location>
</feature>
<evidence type="ECO:0000256" key="1">
    <source>
        <dbReference type="ARBA" id="ARBA00004651"/>
    </source>
</evidence>
<feature type="transmembrane region" description="Helical" evidence="5">
    <location>
        <begin position="494"/>
        <end position="517"/>
    </location>
</feature>
<dbReference type="InterPro" id="IPR017664">
    <property type="entry name" value="AminoethylPonate_ABC_perm-1"/>
</dbReference>
<proteinExistence type="inferred from homology"/>
<sequence length="669" mass="73638">MAEAPSLPAGRAIRLRIDSDGWIKRAFMGVIALYLMVALALPLYAMLSKSFVTYSFDLARYEFQVSDESGTVWGEPVSAAALNAQLGKFSDADLASSTDGRLSVTDFFPDFSFRSPVKYRIRGVADNAPYLVGLDLRNSTEWQEFDSNTFRRINLRPVASTGLQNYTEYFSNPVLFSSIENSLYIATISTVLTVIFAFGFAYAINRSCMPFKGAFRLIAMMPILVPSLLPGIALIYMFGNQGFLKGILFGQSIYGPLGIVIGSVFFTFPHALIIISTALSISDQRQYEAAESLRASKWRTFWTVTIPGARYGLISAAFVTFTLVITDFGLPKVIGGQYNVLAIDIYKQVIGQQNFEMGAVVSVVLLIPAIVAFVVDRQVQKKQVSLLSARSVPYEPKPNRRFDMAMLAWCAAMGVFIAGIIGVCQFAALINYWPYDLSFSLRNYDFNKMDGGGWGAYWNSLELAALTAVIGTAIIFTGAYMVEKIDGFKTGRAVFQFLAMLPMAIPGMVLGLAYIFFFNNPANPLNGIYGTMAILVVSTVTHFYTVGHLTALTALKQIDAEFEPVAASLRQPFWRLFARVTVPVCLPAILDISIYMFVNAMTTVSAVVFLYSTHTALASVAVLNMDDAGDIAPAAAMGMMIFYTNATARVLHAFASRSILRRTQAWRVR</sequence>
<evidence type="ECO:0000313" key="7">
    <source>
        <dbReference type="EMBL" id="MCV2864962.1"/>
    </source>
</evidence>
<dbReference type="Gene3D" id="1.10.3720.10">
    <property type="entry name" value="MetI-like"/>
    <property type="match status" value="2"/>
</dbReference>
<dbReference type="PANTHER" id="PTHR43496">
    <property type="entry name" value="PROTEIN LPLB"/>
    <property type="match status" value="1"/>
</dbReference>
<dbReference type="NCBIfam" id="TIGR03262">
    <property type="entry name" value="PhnU2"/>
    <property type="match status" value="1"/>
</dbReference>
<feature type="transmembrane region" description="Helical" evidence="5">
    <location>
        <begin position="183"/>
        <end position="205"/>
    </location>
</feature>
<feature type="domain" description="ABC transmembrane type-1" evidence="6">
    <location>
        <begin position="179"/>
        <end position="376"/>
    </location>
</feature>
<comment type="subcellular location">
    <subcellularLocation>
        <location evidence="1 5">Cell membrane</location>
        <topology evidence="1 5">Multi-pass membrane protein</topology>
    </subcellularLocation>
</comment>
<dbReference type="InterPro" id="IPR035906">
    <property type="entry name" value="MetI-like_sf"/>
</dbReference>
<evidence type="ECO:0000256" key="3">
    <source>
        <dbReference type="ARBA" id="ARBA00022989"/>
    </source>
</evidence>
<gene>
    <name evidence="7" type="ORF">OE647_09455</name>
</gene>